<evidence type="ECO:0000256" key="1">
    <source>
        <dbReference type="ARBA" id="ARBA00004173"/>
    </source>
</evidence>
<comment type="subcellular location">
    <subcellularLocation>
        <location evidence="1">Mitochondrion</location>
    </subcellularLocation>
</comment>
<evidence type="ECO:0000256" key="4">
    <source>
        <dbReference type="ARBA" id="ARBA00023128"/>
    </source>
</evidence>
<keyword evidence="3 6" id="KW-0689">Ribosomal protein</keyword>
<dbReference type="CDD" id="cd00432">
    <property type="entry name" value="Ribosomal_L18_L5e"/>
    <property type="match status" value="1"/>
</dbReference>
<comment type="caution">
    <text evidence="6">The sequence shown here is derived from an EMBL/GenBank/DDBJ whole genome shotgun (WGS) entry which is preliminary data.</text>
</comment>
<sequence>MYRVDFYNKLKFLITNRHTRAQVLHNSGLVLVSASTTELEITRHLYKTTDITAAKNIGRVLAQRCLEAGITRVRWEMKYGDKHKLRVNTFSQAIKEGGVILSETKKVISPETFYLDFRPKKKGKKWRSLPYSKRWKAHHRKHK</sequence>
<dbReference type="GO" id="GO:0005840">
    <property type="term" value="C:ribosome"/>
    <property type="evidence" value="ECO:0007669"/>
    <property type="project" value="UniProtKB-KW"/>
</dbReference>
<evidence type="ECO:0000256" key="3">
    <source>
        <dbReference type="ARBA" id="ARBA00022980"/>
    </source>
</evidence>
<dbReference type="GO" id="GO:1990904">
    <property type="term" value="C:ribonucleoprotein complex"/>
    <property type="evidence" value="ECO:0007669"/>
    <property type="project" value="UniProtKB-KW"/>
</dbReference>
<keyword evidence="5" id="KW-0687">Ribonucleoprotein</keyword>
<protein>
    <submittedName>
        <fullName evidence="6">Ribosomal protein L18</fullName>
    </submittedName>
</protein>
<dbReference type="InterPro" id="IPR057268">
    <property type="entry name" value="Ribosomal_L18"/>
</dbReference>
<keyword evidence="7" id="KW-1185">Reference proteome</keyword>
<evidence type="ECO:0000313" key="7">
    <source>
        <dbReference type="Proteomes" id="UP001163046"/>
    </source>
</evidence>
<comment type="similarity">
    <text evidence="2">Belongs to the universal ribosomal protein uL18 family.</text>
</comment>
<evidence type="ECO:0000313" key="6">
    <source>
        <dbReference type="EMBL" id="KAJ7388724.1"/>
    </source>
</evidence>
<dbReference type="GO" id="GO:0008097">
    <property type="term" value="F:5S rRNA binding"/>
    <property type="evidence" value="ECO:0007669"/>
    <property type="project" value="TreeGrafter"/>
</dbReference>
<dbReference type="GO" id="GO:0006412">
    <property type="term" value="P:translation"/>
    <property type="evidence" value="ECO:0007669"/>
    <property type="project" value="InterPro"/>
</dbReference>
<proteinExistence type="inferred from homology"/>
<keyword evidence="4" id="KW-0496">Mitochondrion</keyword>
<accession>A0A9X0D8E7</accession>
<dbReference type="InterPro" id="IPR005484">
    <property type="entry name" value="Ribosomal_uL18_bac/plant/anim"/>
</dbReference>
<dbReference type="GO" id="GO:0005739">
    <property type="term" value="C:mitochondrion"/>
    <property type="evidence" value="ECO:0007669"/>
    <property type="project" value="UniProtKB-SubCell"/>
</dbReference>
<dbReference type="SUPFAM" id="SSF53137">
    <property type="entry name" value="Translational machinery components"/>
    <property type="match status" value="1"/>
</dbReference>
<name>A0A9X0D8E7_9CNID</name>
<dbReference type="AlphaFoldDB" id="A0A9X0D8E7"/>
<gene>
    <name evidence="6" type="primary">MRPL18</name>
    <name evidence="6" type="ORF">OS493_036002</name>
</gene>
<dbReference type="PANTHER" id="PTHR12899:SF3">
    <property type="entry name" value="LARGE RIBOSOMAL SUBUNIT PROTEIN UL18M"/>
    <property type="match status" value="1"/>
</dbReference>
<reference evidence="6" key="1">
    <citation type="submission" date="2023-01" db="EMBL/GenBank/DDBJ databases">
        <title>Genome assembly of the deep-sea coral Lophelia pertusa.</title>
        <authorList>
            <person name="Herrera S."/>
            <person name="Cordes E."/>
        </authorList>
    </citation>
    <scope>NUCLEOTIDE SEQUENCE</scope>
    <source>
        <strain evidence="6">USNM1676648</strain>
        <tissue evidence="6">Polyp</tissue>
    </source>
</reference>
<dbReference type="Gene3D" id="3.30.420.80">
    <property type="entry name" value="Ribosomal protein S11"/>
    <property type="match status" value="1"/>
</dbReference>
<dbReference type="EMBL" id="MU825453">
    <property type="protein sequence ID" value="KAJ7388724.1"/>
    <property type="molecule type" value="Genomic_DNA"/>
</dbReference>
<dbReference type="InterPro" id="IPR036967">
    <property type="entry name" value="Ribosomal_uS11_sf"/>
</dbReference>
<dbReference type="OrthoDB" id="1932324at2759"/>
<evidence type="ECO:0000256" key="5">
    <source>
        <dbReference type="ARBA" id="ARBA00023274"/>
    </source>
</evidence>
<organism evidence="6 7">
    <name type="scientific">Desmophyllum pertusum</name>
    <dbReference type="NCBI Taxonomy" id="174260"/>
    <lineage>
        <taxon>Eukaryota</taxon>
        <taxon>Metazoa</taxon>
        <taxon>Cnidaria</taxon>
        <taxon>Anthozoa</taxon>
        <taxon>Hexacorallia</taxon>
        <taxon>Scleractinia</taxon>
        <taxon>Caryophylliina</taxon>
        <taxon>Caryophylliidae</taxon>
        <taxon>Desmophyllum</taxon>
    </lineage>
</organism>
<dbReference type="PANTHER" id="PTHR12899">
    <property type="entry name" value="39S RIBOSOMAL PROTEIN L18, MITOCHONDRIAL"/>
    <property type="match status" value="1"/>
</dbReference>
<evidence type="ECO:0000256" key="2">
    <source>
        <dbReference type="ARBA" id="ARBA00007116"/>
    </source>
</evidence>
<dbReference type="Pfam" id="PF00861">
    <property type="entry name" value="Ribosomal_L18p"/>
    <property type="match status" value="1"/>
</dbReference>
<dbReference type="Proteomes" id="UP001163046">
    <property type="component" value="Unassembled WGS sequence"/>
</dbReference>
<dbReference type="GO" id="GO:0003735">
    <property type="term" value="F:structural constituent of ribosome"/>
    <property type="evidence" value="ECO:0007669"/>
    <property type="project" value="InterPro"/>
</dbReference>